<dbReference type="SUPFAM" id="SSF52402">
    <property type="entry name" value="Adenine nucleotide alpha hydrolases-like"/>
    <property type="match status" value="1"/>
</dbReference>
<proteinExistence type="predicted"/>
<dbReference type="Gene3D" id="3.40.50.620">
    <property type="entry name" value="HUPs"/>
    <property type="match status" value="1"/>
</dbReference>
<reference evidence="1 2" key="1">
    <citation type="submission" date="2024-09" db="EMBL/GenBank/DDBJ databases">
        <authorList>
            <person name="Sun Q."/>
            <person name="Mori K."/>
        </authorList>
    </citation>
    <scope>NUCLEOTIDE SEQUENCE [LARGE SCALE GENOMIC DNA]</scope>
    <source>
        <strain evidence="1 2">TBRC 1432</strain>
    </source>
</reference>
<gene>
    <name evidence="1" type="ORF">ACFFH7_13880</name>
</gene>
<dbReference type="EMBL" id="JBHLUD010000004">
    <property type="protein sequence ID" value="MFC0542581.1"/>
    <property type="molecule type" value="Genomic_DNA"/>
</dbReference>
<organism evidence="1 2">
    <name type="scientific">Kutzneria chonburiensis</name>
    <dbReference type="NCBI Taxonomy" id="1483604"/>
    <lineage>
        <taxon>Bacteria</taxon>
        <taxon>Bacillati</taxon>
        <taxon>Actinomycetota</taxon>
        <taxon>Actinomycetes</taxon>
        <taxon>Pseudonocardiales</taxon>
        <taxon>Pseudonocardiaceae</taxon>
        <taxon>Kutzneria</taxon>
    </lineage>
</organism>
<keyword evidence="2" id="KW-1185">Reference proteome</keyword>
<comment type="caution">
    <text evidence="1">The sequence shown here is derived from an EMBL/GenBank/DDBJ whole genome shotgun (WGS) entry which is preliminary data.</text>
</comment>
<dbReference type="RefSeq" id="WP_273940999.1">
    <property type="nucleotide sequence ID" value="NZ_CP097263.1"/>
</dbReference>
<evidence type="ECO:0000313" key="2">
    <source>
        <dbReference type="Proteomes" id="UP001589810"/>
    </source>
</evidence>
<protein>
    <submittedName>
        <fullName evidence="1">Uncharacterized protein</fullName>
    </submittedName>
</protein>
<dbReference type="InterPro" id="IPR014729">
    <property type="entry name" value="Rossmann-like_a/b/a_fold"/>
</dbReference>
<sequence length="347" mass="37260">MTGSYFTDDNGAVVVHANHPICTRCVLPEHFPGADFDSDGVCEYCRSEAERVDHSRDEVGAVLAESRRRAGDGDHDVVLLYSGGKDSSLSLIQLVTEHGLRVLALTLDNGFLSQVTAANMSAVLDSVGADHIIVRPRRHVMHGVYRSALTGTFGPETVKYSTAACGSCIGMVFAAGMRTAASYGVPLLAGGWTPGQLTNSAFVPTTFLREVIDRNIDPVRATAPELSTDLDAWTRDSGELPVGLLNPLYATGYTEAGALKVLADHGWSAPEDTDSCSTNCRLNGLLIIDHIRRFGYHPYVYEMAHHVRIGAMTREEALHKLSNVNLRTSAVGAVAVELGIPSPLNVD</sequence>
<dbReference type="Proteomes" id="UP001589810">
    <property type="component" value="Unassembled WGS sequence"/>
</dbReference>
<accession>A0ABV6MRV3</accession>
<name>A0ABV6MRV3_9PSEU</name>
<evidence type="ECO:0000313" key="1">
    <source>
        <dbReference type="EMBL" id="MFC0542581.1"/>
    </source>
</evidence>